<keyword evidence="3" id="KW-0378">Hydrolase</keyword>
<reference evidence="3 4" key="1">
    <citation type="submission" date="2024-03" db="EMBL/GenBank/DDBJ databases">
        <title>Community enrichment and isolation of bacterial strains for fucoidan degradation.</title>
        <authorList>
            <person name="Sichert A."/>
        </authorList>
    </citation>
    <scope>NUCLEOTIDE SEQUENCE [LARGE SCALE GENOMIC DNA]</scope>
    <source>
        <strain evidence="3 4">AS81</strain>
    </source>
</reference>
<dbReference type="InterPro" id="IPR029058">
    <property type="entry name" value="AB_hydrolase_fold"/>
</dbReference>
<gene>
    <name evidence="3" type="ORF">WNY63_12150</name>
</gene>
<dbReference type="RefSeq" id="WP_342883983.1">
    <property type="nucleotide sequence ID" value="NZ_JBBMQU010000020.1"/>
</dbReference>
<protein>
    <submittedName>
        <fullName evidence="3">Alpha/beta hydrolase</fullName>
    </submittedName>
</protein>
<keyword evidence="1" id="KW-0472">Membrane</keyword>
<comment type="caution">
    <text evidence="3">The sequence shown here is derived from an EMBL/GenBank/DDBJ whole genome shotgun (WGS) entry which is preliminary data.</text>
</comment>
<dbReference type="Gene3D" id="3.40.50.1820">
    <property type="entry name" value="alpha/beta hydrolase"/>
    <property type="match status" value="1"/>
</dbReference>
<feature type="domain" description="Serine aminopeptidase S33" evidence="2">
    <location>
        <begin position="72"/>
        <end position="181"/>
    </location>
</feature>
<dbReference type="InterPro" id="IPR022742">
    <property type="entry name" value="Hydrolase_4"/>
</dbReference>
<sequence length="282" mass="31845">MKPVFSLCNKLAKLVSLITFLYFFIAAVTLALFSDYLIFKGNDLTLKTEQKTLNIDDHTTTKYHLFGDLNNQQCVIFFPGRHGLLSHYQILFTKLNQQGITVYALSYPGFEGAIGQARQSSITQLNDRTIRTIFKNSQCNLQTTVFTGRSLGSFLALSSAATHHPAGIIVDSVPVSLSDSMDRELKTKWYLKPMSLLPLNLLIKNVRLTDLLAPIEPLYDQQSIVIIQGESDVITPLSSLQNTLKSYHRVKLIQIKKADHSNVFILGEQTYIEYILRNVDKK</sequence>
<keyword evidence="4" id="KW-1185">Reference proteome</keyword>
<organism evidence="3 4">
    <name type="scientific">Pseudoalteromonas neustonica</name>
    <dbReference type="NCBI Taxonomy" id="1840331"/>
    <lineage>
        <taxon>Bacteria</taxon>
        <taxon>Pseudomonadati</taxon>
        <taxon>Pseudomonadota</taxon>
        <taxon>Gammaproteobacteria</taxon>
        <taxon>Alteromonadales</taxon>
        <taxon>Pseudoalteromonadaceae</taxon>
        <taxon>Pseudoalteromonas</taxon>
    </lineage>
</organism>
<keyword evidence="1" id="KW-0812">Transmembrane</keyword>
<evidence type="ECO:0000259" key="2">
    <source>
        <dbReference type="Pfam" id="PF12146"/>
    </source>
</evidence>
<evidence type="ECO:0000313" key="4">
    <source>
        <dbReference type="Proteomes" id="UP001388366"/>
    </source>
</evidence>
<dbReference type="SUPFAM" id="SSF53474">
    <property type="entry name" value="alpha/beta-Hydrolases"/>
    <property type="match status" value="1"/>
</dbReference>
<accession>A0ABU9U375</accession>
<proteinExistence type="predicted"/>
<evidence type="ECO:0000313" key="3">
    <source>
        <dbReference type="EMBL" id="MEM5551483.1"/>
    </source>
</evidence>
<feature type="transmembrane region" description="Helical" evidence="1">
    <location>
        <begin position="20"/>
        <end position="39"/>
    </location>
</feature>
<dbReference type="Pfam" id="PF12146">
    <property type="entry name" value="Hydrolase_4"/>
    <property type="match status" value="1"/>
</dbReference>
<dbReference type="Proteomes" id="UP001388366">
    <property type="component" value="Unassembled WGS sequence"/>
</dbReference>
<evidence type="ECO:0000256" key="1">
    <source>
        <dbReference type="SAM" id="Phobius"/>
    </source>
</evidence>
<keyword evidence="1" id="KW-1133">Transmembrane helix</keyword>
<dbReference type="GO" id="GO:0016787">
    <property type="term" value="F:hydrolase activity"/>
    <property type="evidence" value="ECO:0007669"/>
    <property type="project" value="UniProtKB-KW"/>
</dbReference>
<dbReference type="EMBL" id="JBBMQU010000020">
    <property type="protein sequence ID" value="MEM5551483.1"/>
    <property type="molecule type" value="Genomic_DNA"/>
</dbReference>
<name>A0ABU9U375_9GAMM</name>